<dbReference type="Proteomes" id="UP001049176">
    <property type="component" value="Chromosome 9"/>
</dbReference>
<feature type="compositionally biased region" description="Low complexity" evidence="1">
    <location>
        <begin position="1"/>
        <end position="14"/>
    </location>
</feature>
<evidence type="ECO:0000313" key="3">
    <source>
        <dbReference type="Proteomes" id="UP001049176"/>
    </source>
</evidence>
<dbReference type="RefSeq" id="XP_043004164.1">
    <property type="nucleotide sequence ID" value="XM_043158809.1"/>
</dbReference>
<dbReference type="GeneID" id="66082715"/>
<protein>
    <submittedName>
        <fullName evidence="2">Uncharacterized protein</fullName>
    </submittedName>
</protein>
<sequence>MESSSTSSSSASPSKLKAVEPVRRCNHPESRFLVRCGCPNDKPPSHPMHSLDDAFHREWCSKCLLFCYQPPTCPYILRTERRALTGRHFIRFMYAFIARLFRSFAGCISLT</sequence>
<keyword evidence="3" id="KW-1185">Reference proteome</keyword>
<dbReference type="OrthoDB" id="3010120at2759"/>
<organism evidence="2 3">
    <name type="scientific">Marasmius oreades</name>
    <name type="common">fairy-ring Marasmius</name>
    <dbReference type="NCBI Taxonomy" id="181124"/>
    <lineage>
        <taxon>Eukaryota</taxon>
        <taxon>Fungi</taxon>
        <taxon>Dikarya</taxon>
        <taxon>Basidiomycota</taxon>
        <taxon>Agaricomycotina</taxon>
        <taxon>Agaricomycetes</taxon>
        <taxon>Agaricomycetidae</taxon>
        <taxon>Agaricales</taxon>
        <taxon>Marasmiineae</taxon>
        <taxon>Marasmiaceae</taxon>
        <taxon>Marasmius</taxon>
    </lineage>
</organism>
<proteinExistence type="predicted"/>
<accession>A0A9P7UN01</accession>
<name>A0A9P7UN01_9AGAR</name>
<evidence type="ECO:0000256" key="1">
    <source>
        <dbReference type="SAM" id="MobiDB-lite"/>
    </source>
</evidence>
<dbReference type="EMBL" id="CM032189">
    <property type="protein sequence ID" value="KAG7087693.1"/>
    <property type="molecule type" value="Genomic_DNA"/>
</dbReference>
<dbReference type="AlphaFoldDB" id="A0A9P7UN01"/>
<reference evidence="2" key="1">
    <citation type="journal article" date="2021" name="Genome Biol. Evol.">
        <title>The assembled and annotated genome of the fairy-ring fungus Marasmius oreades.</title>
        <authorList>
            <person name="Hiltunen M."/>
            <person name="Ament-Velasquez S.L."/>
            <person name="Johannesson H."/>
        </authorList>
    </citation>
    <scope>NUCLEOTIDE SEQUENCE</scope>
    <source>
        <strain evidence="2">03SP1</strain>
    </source>
</reference>
<dbReference type="KEGG" id="more:E1B28_013640"/>
<comment type="caution">
    <text evidence="2">The sequence shown here is derived from an EMBL/GenBank/DDBJ whole genome shotgun (WGS) entry which is preliminary data.</text>
</comment>
<feature type="region of interest" description="Disordered" evidence="1">
    <location>
        <begin position="1"/>
        <end position="20"/>
    </location>
</feature>
<gene>
    <name evidence="2" type="ORF">E1B28_013640</name>
</gene>
<evidence type="ECO:0000313" key="2">
    <source>
        <dbReference type="EMBL" id="KAG7087693.1"/>
    </source>
</evidence>